<evidence type="ECO:0000256" key="4">
    <source>
        <dbReference type="SAM" id="MobiDB-lite"/>
    </source>
</evidence>
<dbReference type="PANTHER" id="PTHR45982:SF1">
    <property type="entry name" value="REGULATOR OF CHROMOSOME CONDENSATION"/>
    <property type="match status" value="1"/>
</dbReference>
<dbReference type="PROSITE" id="PS50012">
    <property type="entry name" value="RCC1_3"/>
    <property type="match status" value="6"/>
</dbReference>
<dbReference type="GO" id="GO:0005085">
    <property type="term" value="F:guanyl-nucleotide exchange factor activity"/>
    <property type="evidence" value="ECO:0007669"/>
    <property type="project" value="TreeGrafter"/>
</dbReference>
<keyword evidence="9" id="KW-1185">Reference proteome</keyword>
<keyword evidence="2" id="KW-0677">Repeat</keyword>
<dbReference type="EMBL" id="LGRX02033717">
    <property type="protein sequence ID" value="KAK3240194.1"/>
    <property type="molecule type" value="Genomic_DNA"/>
</dbReference>
<keyword evidence="5" id="KW-1133">Transmembrane helix</keyword>
<keyword evidence="6" id="KW-0732">Signal</keyword>
<dbReference type="InterPro" id="IPR058923">
    <property type="entry name" value="RCC1-like_dom"/>
</dbReference>
<dbReference type="InterPro" id="IPR009091">
    <property type="entry name" value="RCC1/BLIP-II"/>
</dbReference>
<evidence type="ECO:0000256" key="6">
    <source>
        <dbReference type="SAM" id="SignalP"/>
    </source>
</evidence>
<feature type="repeat" description="RCC1" evidence="3">
    <location>
        <begin position="309"/>
        <end position="364"/>
    </location>
</feature>
<feature type="repeat" description="RCC1" evidence="3">
    <location>
        <begin position="365"/>
        <end position="425"/>
    </location>
</feature>
<dbReference type="Gene3D" id="2.130.10.30">
    <property type="entry name" value="Regulator of chromosome condensation 1/beta-lactamase-inhibitor protein II"/>
    <property type="match status" value="2"/>
</dbReference>
<reference evidence="8 9" key="1">
    <citation type="journal article" date="2015" name="Genome Biol. Evol.">
        <title>Comparative Genomics of a Bacterivorous Green Alga Reveals Evolutionary Causalities and Consequences of Phago-Mixotrophic Mode of Nutrition.</title>
        <authorList>
            <person name="Burns J.A."/>
            <person name="Paasch A."/>
            <person name="Narechania A."/>
            <person name="Kim E."/>
        </authorList>
    </citation>
    <scope>NUCLEOTIDE SEQUENCE [LARGE SCALE GENOMIC DNA]</scope>
    <source>
        <strain evidence="8 9">PLY_AMNH</strain>
    </source>
</reference>
<dbReference type="GO" id="GO:0005737">
    <property type="term" value="C:cytoplasm"/>
    <property type="evidence" value="ECO:0007669"/>
    <property type="project" value="TreeGrafter"/>
</dbReference>
<name>A0AAE0BQE4_9CHLO</name>
<evidence type="ECO:0000313" key="8">
    <source>
        <dbReference type="EMBL" id="KAK3240194.1"/>
    </source>
</evidence>
<dbReference type="PRINTS" id="PR00633">
    <property type="entry name" value="RCCNDNSATION"/>
</dbReference>
<feature type="repeat" description="RCC1" evidence="3">
    <location>
        <begin position="179"/>
        <end position="234"/>
    </location>
</feature>
<dbReference type="InterPro" id="IPR000408">
    <property type="entry name" value="Reg_chr_condens"/>
</dbReference>
<evidence type="ECO:0000256" key="1">
    <source>
        <dbReference type="ARBA" id="ARBA00022658"/>
    </source>
</evidence>
<keyword evidence="1" id="KW-0344">Guanine-nucleotide releasing factor</keyword>
<dbReference type="PANTHER" id="PTHR45982">
    <property type="entry name" value="REGULATOR OF CHROMOSOME CONDENSATION"/>
    <property type="match status" value="1"/>
</dbReference>
<evidence type="ECO:0000313" key="9">
    <source>
        <dbReference type="Proteomes" id="UP001190700"/>
    </source>
</evidence>
<feature type="domain" description="RCC1-like" evidence="7">
    <location>
        <begin position="47"/>
        <end position="327"/>
    </location>
</feature>
<dbReference type="InterPro" id="IPR051553">
    <property type="entry name" value="Ran_GTPase-activating"/>
</dbReference>
<feature type="transmembrane region" description="Helical" evidence="5">
    <location>
        <begin position="1228"/>
        <end position="1250"/>
    </location>
</feature>
<protein>
    <recommendedName>
        <fullName evidence="7">RCC1-like domain-containing protein</fullName>
    </recommendedName>
</protein>
<dbReference type="Pfam" id="PF25390">
    <property type="entry name" value="WD40_RLD"/>
    <property type="match status" value="1"/>
</dbReference>
<keyword evidence="5" id="KW-0812">Transmembrane</keyword>
<gene>
    <name evidence="8" type="ORF">CYMTET_49955</name>
</gene>
<dbReference type="InterPro" id="IPR010620">
    <property type="entry name" value="SBBP_repeat"/>
</dbReference>
<feature type="repeat" description="RCC1" evidence="3">
    <location>
        <begin position="235"/>
        <end position="308"/>
    </location>
</feature>
<feature type="chain" id="PRO_5042039776" description="RCC1-like domain-containing protein" evidence="6">
    <location>
        <begin position="27"/>
        <end position="1320"/>
    </location>
</feature>
<evidence type="ECO:0000256" key="5">
    <source>
        <dbReference type="SAM" id="Phobius"/>
    </source>
</evidence>
<feature type="signal peptide" evidence="6">
    <location>
        <begin position="1"/>
        <end position="26"/>
    </location>
</feature>
<sequence length="1320" mass="139306">MVATSRCVAALSSILWIWLSYHRASGVSTGVGPEVYVQLGGCGDGPCSIAAGGNHTCVVVVGHGLRCWGRGNRGQLGYSSKHNVGDTEGSMPPQNVDFGEGEIKQVALGGAHTCVLLKSGALRCWGAGEYGQLGQGSSRDIGTGRPWDMAMPPQDVDIGEAVLQVVCGHSHTCVLLESGRVKCFGSAWFGQLGYENREHIGDDAGEMPPADVDVGGFVDSLAAGDYHTCAMMVDHTLRCWGEVSHGQLGNASYFRNLTSSNWEEQWRDVPVNNVGDNPGEMPPWPVPVGDGVRDVTCGQFHTCAVTLSGTVRCWGLGSSGQLGYGSTASVGDQFGEMPPGDVAVGGDIMHLEAAGDRTCALLTDLSVQCWGAGDTGQLGYESIENVGDGPGEMPPPKVNLGELWCASCSRQLAVGPEHTCVLISATDEMQCFGGSLYGQLGYGNQQPVGSHPLDMPPKNIDVGERILVMVPPPPPPPPPPPLSPEENLREWAVTSRTSEFAHKDRAYSTAVDSSGNIFITGAVEQEGAGLDVFVQKLTASGTVRWSVTWGGLGDDIGRGIALDGAGNAYVAGYFSGVNSTFGAYTLTNTVEGTWEGFAARVGNSGPDAGVVRWATRIGGNRSDLVYGIAVNEAAGSAVVGGAFESPRMELAAGMVLNNRADVLAVEVEPGVFVTNTTTETSDWFAASLGLEAGDVQWAQSGGGGLADAAHGVAIGPQGEVYVTGGFHSIDATFGDTVLKPAGNDLWKTEWRFDAGFNYEIQADEDIFVFKASAADGSIEWAVNGGGPDVDEGWGIAVTTSDEDSSEHDVIITGSFTSTEMTFGESVLASVGLSDVFVAKISHTGSLKWMVGAGGERVDYARDITCPPWWEGCFVAGAFTQSATFGEYVLKTERDIADAFIMEVTSEGRVDWAHGWGRAMEEDRAYGIAASPNLWEGAVYLTGSFEGNHTTFGRFEDSVLPLEGEENLFLMKLLPQIVPPPPPLPPPRLHFLRLLRLRCHPHHPHRHLLHLLLHLLPATTAAAIPAPASSSISAPTIPATPIPTPTITPSASNSLVFHVSAPAVTTLATATSTAALPCWRSISPPVDPKAPFLPPVYVTFTLHFWDAPLLGTTDDTEIAGETQQVVSDIVAPFGTVDNTQLLALNQPSSGPPTDLYYSTFFDNNDTLTIFSEAAACCIKDYFHNSSYFGSWGSVDISHVQSFPAPLPPFPPPDVPMKASEDDGGSADPMHMVLLVLVVMGGMSLGAAVVYCGSKVMQRQTQVSAVESPEMTQSLTEYNEEARAVNEPIRPPQVFSAELGPAPEGMDAQALVASNAAPPASQ</sequence>
<proteinExistence type="predicted"/>
<dbReference type="SUPFAM" id="SSF101447">
    <property type="entry name" value="Formin homology 2 domain (FH2 domain)"/>
    <property type="match status" value="1"/>
</dbReference>
<feature type="region of interest" description="Disordered" evidence="4">
    <location>
        <begin position="1282"/>
        <end position="1320"/>
    </location>
</feature>
<dbReference type="Gene3D" id="2.40.10.500">
    <property type="match status" value="1"/>
</dbReference>
<dbReference type="Pfam" id="PF06739">
    <property type="entry name" value="SBBP"/>
    <property type="match status" value="1"/>
</dbReference>
<accession>A0AAE0BQE4</accession>
<organism evidence="8 9">
    <name type="scientific">Cymbomonas tetramitiformis</name>
    <dbReference type="NCBI Taxonomy" id="36881"/>
    <lineage>
        <taxon>Eukaryota</taxon>
        <taxon>Viridiplantae</taxon>
        <taxon>Chlorophyta</taxon>
        <taxon>Pyramimonadophyceae</taxon>
        <taxon>Pyramimonadales</taxon>
        <taxon>Pyramimonadaceae</taxon>
        <taxon>Cymbomonas</taxon>
    </lineage>
</organism>
<evidence type="ECO:0000256" key="2">
    <source>
        <dbReference type="ARBA" id="ARBA00022737"/>
    </source>
</evidence>
<feature type="repeat" description="RCC1" evidence="3">
    <location>
        <begin position="63"/>
        <end position="119"/>
    </location>
</feature>
<dbReference type="Proteomes" id="UP001190700">
    <property type="component" value="Unassembled WGS sequence"/>
</dbReference>
<keyword evidence="5" id="KW-0472">Membrane</keyword>
<comment type="caution">
    <text evidence="8">The sequence shown here is derived from an EMBL/GenBank/DDBJ whole genome shotgun (WGS) entry which is preliminary data.</text>
</comment>
<feature type="repeat" description="RCC1" evidence="3">
    <location>
        <begin position="120"/>
        <end position="178"/>
    </location>
</feature>
<dbReference type="SUPFAM" id="SSF50985">
    <property type="entry name" value="RCC1/BLIP-II"/>
    <property type="match status" value="2"/>
</dbReference>
<evidence type="ECO:0000259" key="7">
    <source>
        <dbReference type="Pfam" id="PF25390"/>
    </source>
</evidence>
<evidence type="ECO:0000256" key="3">
    <source>
        <dbReference type="PROSITE-ProRule" id="PRU00235"/>
    </source>
</evidence>